<evidence type="ECO:0000256" key="3">
    <source>
        <dbReference type="PIRSR" id="PIRSR600760-2"/>
    </source>
</evidence>
<evidence type="ECO:0000313" key="5">
    <source>
        <dbReference type="Proteomes" id="UP000178240"/>
    </source>
</evidence>
<dbReference type="GO" id="GO:0006020">
    <property type="term" value="P:inositol metabolic process"/>
    <property type="evidence" value="ECO:0007669"/>
    <property type="project" value="TreeGrafter"/>
</dbReference>
<protein>
    <recommendedName>
        <fullName evidence="6">Inositol-phosphate phosphatase</fullName>
    </recommendedName>
</protein>
<dbReference type="GO" id="GO:0007165">
    <property type="term" value="P:signal transduction"/>
    <property type="evidence" value="ECO:0007669"/>
    <property type="project" value="TreeGrafter"/>
</dbReference>
<comment type="caution">
    <text evidence="4">The sequence shown here is derived from an EMBL/GenBank/DDBJ whole genome shotgun (WGS) entry which is preliminary data.</text>
</comment>
<organism evidence="4 5">
    <name type="scientific">Candidatus Buchananbacteria bacterium RIFCSPHIGHO2_01_FULL_44_11</name>
    <dbReference type="NCBI Taxonomy" id="1797535"/>
    <lineage>
        <taxon>Bacteria</taxon>
        <taxon>Candidatus Buchananiibacteriota</taxon>
    </lineage>
</organism>
<comment type="cofactor">
    <cofactor evidence="3">
        <name>Mg(2+)</name>
        <dbReference type="ChEBI" id="CHEBI:18420"/>
    </cofactor>
</comment>
<name>A0A1G1XZX4_9BACT</name>
<dbReference type="CDD" id="cd01637">
    <property type="entry name" value="IMPase_like"/>
    <property type="match status" value="1"/>
</dbReference>
<evidence type="ECO:0000313" key="4">
    <source>
        <dbReference type="EMBL" id="OGY45653.1"/>
    </source>
</evidence>
<dbReference type="GO" id="GO:0008934">
    <property type="term" value="F:inositol monophosphate 1-phosphatase activity"/>
    <property type="evidence" value="ECO:0007669"/>
    <property type="project" value="TreeGrafter"/>
</dbReference>
<dbReference type="Gene3D" id="3.40.190.80">
    <property type="match status" value="1"/>
</dbReference>
<feature type="binding site" evidence="3">
    <location>
        <position position="69"/>
    </location>
    <ligand>
        <name>Mg(2+)</name>
        <dbReference type="ChEBI" id="CHEBI:18420"/>
        <label>1</label>
        <note>catalytic</note>
    </ligand>
</feature>
<dbReference type="PROSITE" id="PS00630">
    <property type="entry name" value="IMP_2"/>
    <property type="match status" value="1"/>
</dbReference>
<dbReference type="PANTHER" id="PTHR20854:SF4">
    <property type="entry name" value="INOSITOL-1-MONOPHOSPHATASE-RELATED"/>
    <property type="match status" value="1"/>
</dbReference>
<evidence type="ECO:0008006" key="6">
    <source>
        <dbReference type="Google" id="ProtNLM"/>
    </source>
</evidence>
<evidence type="ECO:0000256" key="2">
    <source>
        <dbReference type="ARBA" id="ARBA00022842"/>
    </source>
</evidence>
<proteinExistence type="predicted"/>
<dbReference type="PANTHER" id="PTHR20854">
    <property type="entry name" value="INOSITOL MONOPHOSPHATASE"/>
    <property type="match status" value="1"/>
</dbReference>
<gene>
    <name evidence="4" type="ORF">A2744_03140</name>
</gene>
<dbReference type="Proteomes" id="UP000178240">
    <property type="component" value="Unassembled WGS sequence"/>
</dbReference>
<dbReference type="InterPro" id="IPR020550">
    <property type="entry name" value="Inositol_monophosphatase_CS"/>
</dbReference>
<evidence type="ECO:0000256" key="1">
    <source>
        <dbReference type="ARBA" id="ARBA00022723"/>
    </source>
</evidence>
<keyword evidence="1 3" id="KW-0479">Metal-binding</keyword>
<feature type="binding site" evidence="3">
    <location>
        <position position="210"/>
    </location>
    <ligand>
        <name>Mg(2+)</name>
        <dbReference type="ChEBI" id="CHEBI:18420"/>
        <label>1</label>
        <note>catalytic</note>
    </ligand>
</feature>
<reference evidence="4 5" key="1">
    <citation type="journal article" date="2016" name="Nat. Commun.">
        <title>Thousands of microbial genomes shed light on interconnected biogeochemical processes in an aquifer system.</title>
        <authorList>
            <person name="Anantharaman K."/>
            <person name="Brown C.T."/>
            <person name="Hug L.A."/>
            <person name="Sharon I."/>
            <person name="Castelle C.J."/>
            <person name="Probst A.J."/>
            <person name="Thomas B.C."/>
            <person name="Singh A."/>
            <person name="Wilkins M.J."/>
            <person name="Karaoz U."/>
            <person name="Brodie E.L."/>
            <person name="Williams K.H."/>
            <person name="Hubbard S.S."/>
            <person name="Banfield J.F."/>
        </authorList>
    </citation>
    <scope>NUCLEOTIDE SEQUENCE [LARGE SCALE GENOMIC DNA]</scope>
</reference>
<dbReference type="SUPFAM" id="SSF56655">
    <property type="entry name" value="Carbohydrate phosphatase"/>
    <property type="match status" value="1"/>
</dbReference>
<keyword evidence="2 3" id="KW-0460">Magnesium</keyword>
<dbReference type="PRINTS" id="PR00377">
    <property type="entry name" value="IMPHPHTASES"/>
</dbReference>
<sequence>MKNMKSYEKFALGLAQQAGRLMRQNFVLHMEKENKPEDGSPLTKTDLAINQLVIDEVKKTFSGHGVLAEEQSDYSESDEFVWVCDPIDGTIPFSHGLPLATFSLALVQSGQPILGVVYDPFLKNCFFAQQGKGAYLNNKPIKVSNVNTLASSVVFTEYWLQAPYNTLPLIKALEEVNCHAPILKSIARGGVMVAAGVAVGVIFPGSSSWDFAAVKIIVEEAGGKVTDFYGNEQRYDRKIKGCIASNGIMHAELLSLVEKTVLS</sequence>
<dbReference type="InterPro" id="IPR000760">
    <property type="entry name" value="Inositol_monophosphatase-like"/>
</dbReference>
<feature type="binding site" evidence="3">
    <location>
        <position position="87"/>
    </location>
    <ligand>
        <name>Mg(2+)</name>
        <dbReference type="ChEBI" id="CHEBI:18420"/>
        <label>1</label>
        <note>catalytic</note>
    </ligand>
</feature>
<dbReference type="Gene3D" id="3.30.540.10">
    <property type="entry name" value="Fructose-1,6-Bisphosphatase, subunit A, domain 1"/>
    <property type="match status" value="1"/>
</dbReference>
<feature type="binding site" evidence="3">
    <location>
        <position position="85"/>
    </location>
    <ligand>
        <name>Mg(2+)</name>
        <dbReference type="ChEBI" id="CHEBI:18420"/>
        <label>1</label>
        <note>catalytic</note>
    </ligand>
</feature>
<dbReference type="EMBL" id="MHIE01000016">
    <property type="protein sequence ID" value="OGY45653.1"/>
    <property type="molecule type" value="Genomic_DNA"/>
</dbReference>
<dbReference type="GO" id="GO:0046854">
    <property type="term" value="P:phosphatidylinositol phosphate biosynthetic process"/>
    <property type="evidence" value="ECO:0007669"/>
    <property type="project" value="InterPro"/>
</dbReference>
<dbReference type="STRING" id="1797535.A2744_03140"/>
<dbReference type="AlphaFoldDB" id="A0A1G1XZX4"/>
<feature type="binding site" evidence="3">
    <location>
        <position position="88"/>
    </location>
    <ligand>
        <name>Mg(2+)</name>
        <dbReference type="ChEBI" id="CHEBI:18420"/>
        <label>1</label>
        <note>catalytic</note>
    </ligand>
</feature>
<dbReference type="Pfam" id="PF00459">
    <property type="entry name" value="Inositol_P"/>
    <property type="match status" value="1"/>
</dbReference>
<dbReference type="GO" id="GO:0046872">
    <property type="term" value="F:metal ion binding"/>
    <property type="evidence" value="ECO:0007669"/>
    <property type="project" value="UniProtKB-KW"/>
</dbReference>
<accession>A0A1G1XZX4</accession>